<dbReference type="InterPro" id="IPR011460">
    <property type="entry name" value="Lcl_C"/>
</dbReference>
<dbReference type="AlphaFoldDB" id="A0A381SHY4"/>
<dbReference type="EMBL" id="UINC01002955">
    <property type="protein sequence ID" value="SVA01957.1"/>
    <property type="molecule type" value="Genomic_DNA"/>
</dbReference>
<name>A0A381SHY4_9ZZZZ</name>
<protein>
    <recommendedName>
        <fullName evidence="1">Lcl C-terminal domain-containing protein</fullName>
    </recommendedName>
</protein>
<accession>A0A381SHY4</accession>
<evidence type="ECO:0000259" key="1">
    <source>
        <dbReference type="Pfam" id="PF07603"/>
    </source>
</evidence>
<proteinExistence type="predicted"/>
<dbReference type="Pfam" id="PF07603">
    <property type="entry name" value="Lcl_C"/>
    <property type="match status" value="1"/>
</dbReference>
<feature type="domain" description="Lcl C-terminal" evidence="1">
    <location>
        <begin position="13"/>
        <end position="138"/>
    </location>
</feature>
<organism evidence="2">
    <name type="scientific">marine metagenome</name>
    <dbReference type="NCBI Taxonomy" id="408172"/>
    <lineage>
        <taxon>unclassified sequences</taxon>
        <taxon>metagenomes</taxon>
        <taxon>ecological metagenomes</taxon>
    </lineage>
</organism>
<reference evidence="2" key="1">
    <citation type="submission" date="2018-05" db="EMBL/GenBank/DDBJ databases">
        <authorList>
            <person name="Lanie J.A."/>
            <person name="Ng W.-L."/>
            <person name="Kazmierczak K.M."/>
            <person name="Andrzejewski T.M."/>
            <person name="Davidsen T.M."/>
            <person name="Wayne K.J."/>
            <person name="Tettelin H."/>
            <person name="Glass J.I."/>
            <person name="Rusch D."/>
            <person name="Podicherti R."/>
            <person name="Tsui H.-C.T."/>
            <person name="Winkler M.E."/>
        </authorList>
    </citation>
    <scope>NUCLEOTIDE SEQUENCE</scope>
</reference>
<sequence>MTESDRFQDNSSGVITDNKHKKHWLPKDSWGDLGQWRNYNEAIAYARLMNQVYAGGFSDWRLPTSQEAEDLYDIAYDQIDWEEEVVHISTLFVTKCSNYIWTSDKDENQKACRINLRNKELEFVDPNTRDHQAARLVRDI</sequence>
<gene>
    <name evidence="2" type="ORF">METZ01_LOCUS54811</name>
</gene>
<evidence type="ECO:0000313" key="2">
    <source>
        <dbReference type="EMBL" id="SVA01957.1"/>
    </source>
</evidence>